<evidence type="ECO:0000256" key="1">
    <source>
        <dbReference type="SAM" id="Coils"/>
    </source>
</evidence>
<gene>
    <name evidence="3" type="ORF">PG996_009216</name>
</gene>
<proteinExistence type="predicted"/>
<protein>
    <submittedName>
        <fullName evidence="3">Uncharacterized protein</fullName>
    </submittedName>
</protein>
<keyword evidence="1" id="KW-0175">Coiled coil</keyword>
<feature type="coiled-coil region" evidence="1">
    <location>
        <begin position="2"/>
        <end position="36"/>
    </location>
</feature>
<sequence length="422" mass="46141">MEPITEQTLRDLQEDIENLENKVSILRDDYETTKATLETLHAKKKHASDELIAKSEADTLAIKATEEHLQRKKNERNLKTCIYYAEKYLSSRATLASGKSDNMTRGSRGKRSLPDDPALLVTMATQNDLAAGLITADGAVLFDNADIAKTAKHFGFTWVSVPSDVAAALDKTVALLINQSIEPTLYESITHCPKQMDRIPAGAAPKNRHKVMDPLIMSLRNIQHDTIVLGGAILAIIDGKMCEGTIADLVNSLERTHHMHELREIYGTQDDNQNGDAIETIVRGLASSDVLAQKSIRLRLLHHVVVLAKYTCLGTGLAGALAPKLGRGEGGRQDAERQTPIADKTLGRCLECHGELHRMYVTEIAEGPQLPNVPRAAIAYNKDGKVGGIFTDGLIKGRLAKLGQELNRDLLKFLGSVGEGYD</sequence>
<accession>A0ABR1UMJ4</accession>
<organism evidence="3 4">
    <name type="scientific">Apiospora saccharicola</name>
    <dbReference type="NCBI Taxonomy" id="335842"/>
    <lineage>
        <taxon>Eukaryota</taxon>
        <taxon>Fungi</taxon>
        <taxon>Dikarya</taxon>
        <taxon>Ascomycota</taxon>
        <taxon>Pezizomycotina</taxon>
        <taxon>Sordariomycetes</taxon>
        <taxon>Xylariomycetidae</taxon>
        <taxon>Amphisphaeriales</taxon>
        <taxon>Apiosporaceae</taxon>
        <taxon>Apiospora</taxon>
    </lineage>
</organism>
<evidence type="ECO:0000313" key="3">
    <source>
        <dbReference type="EMBL" id="KAK8059286.1"/>
    </source>
</evidence>
<reference evidence="3 4" key="1">
    <citation type="submission" date="2023-01" db="EMBL/GenBank/DDBJ databases">
        <title>Analysis of 21 Apiospora genomes using comparative genomics revels a genus with tremendous synthesis potential of carbohydrate active enzymes and secondary metabolites.</title>
        <authorList>
            <person name="Sorensen T."/>
        </authorList>
    </citation>
    <scope>NUCLEOTIDE SEQUENCE [LARGE SCALE GENOMIC DNA]</scope>
    <source>
        <strain evidence="3 4">CBS 83171</strain>
    </source>
</reference>
<comment type="caution">
    <text evidence="3">The sequence shown here is derived from an EMBL/GenBank/DDBJ whole genome shotgun (WGS) entry which is preliminary data.</text>
</comment>
<feature type="compositionally biased region" description="Polar residues" evidence="2">
    <location>
        <begin position="96"/>
        <end position="105"/>
    </location>
</feature>
<dbReference type="EMBL" id="JAQQWM010000006">
    <property type="protein sequence ID" value="KAK8059286.1"/>
    <property type="molecule type" value="Genomic_DNA"/>
</dbReference>
<keyword evidence="4" id="KW-1185">Reference proteome</keyword>
<feature type="region of interest" description="Disordered" evidence="2">
    <location>
        <begin position="96"/>
        <end position="115"/>
    </location>
</feature>
<evidence type="ECO:0000256" key="2">
    <source>
        <dbReference type="SAM" id="MobiDB-lite"/>
    </source>
</evidence>
<name>A0ABR1UMJ4_9PEZI</name>
<dbReference type="Proteomes" id="UP001446871">
    <property type="component" value="Unassembled WGS sequence"/>
</dbReference>
<evidence type="ECO:0000313" key="4">
    <source>
        <dbReference type="Proteomes" id="UP001446871"/>
    </source>
</evidence>